<dbReference type="EMBL" id="LWBP01000178">
    <property type="protein sequence ID" value="OQP59371.1"/>
    <property type="molecule type" value="Genomic_DNA"/>
</dbReference>
<feature type="signal peptide" evidence="1">
    <location>
        <begin position="1"/>
        <end position="20"/>
    </location>
</feature>
<protein>
    <recommendedName>
        <fullName evidence="4">DUF5723 domain-containing protein</fullName>
    </recommendedName>
</protein>
<keyword evidence="1" id="KW-0732">Signal</keyword>
<sequence>MRKLIVLTGLFVVLMSTAGAQNMSSPYSVYGVGEIQELQPDRSSGMANTSMAIMSTPGFLINKNPASLIGLERSVAQVDLGLVGKFVSFKGNSISGDNSSTRDVTIKRISISAKLGNHWASSVGFKPFSYVNYSFNAQKSIEGSSDTYTGLYEGNGGLHNVFWNNAFSIGKKKNLALGIRSNIIFGSINQIETLAGNTLSSPIVSQVTNFYSGFRFEGGAMYGAKINKNWRLNLGGKVTAKSDLQNEKTLTVTEGNTFVEQDKVLEAVDYKLPWQYDAGIALVHKGRATFTVDYSYGDWNKLNPGGGTWTMVNNERISAGFQLSNQVSRYGVTGEKNYFSAGFFTGKSYLEVKGQEIKELGGTVGFGGYLNRALSFNLALEAGRRGTIANNLVRENYFQFTLSLAYREVLYSKGRKYD</sequence>
<gene>
    <name evidence="2" type="ORF">A4R26_21380</name>
</gene>
<dbReference type="Gene3D" id="2.40.160.60">
    <property type="entry name" value="Outer membrane protein transport protein (OMPP1/FadL/TodX)"/>
    <property type="match status" value="1"/>
</dbReference>
<dbReference type="STRING" id="550983.A4R26_21380"/>
<reference evidence="3" key="1">
    <citation type="submission" date="2016-04" db="EMBL/GenBank/DDBJ databases">
        <authorList>
            <person name="Chen L."/>
            <person name="Zhuang W."/>
            <person name="Wang G."/>
        </authorList>
    </citation>
    <scope>NUCLEOTIDE SEQUENCE [LARGE SCALE GENOMIC DNA]</scope>
    <source>
        <strain evidence="3">208</strain>
    </source>
</reference>
<dbReference type="SUPFAM" id="SSF56935">
    <property type="entry name" value="Porins"/>
    <property type="match status" value="1"/>
</dbReference>
<dbReference type="AlphaFoldDB" id="A0A1V9FM54"/>
<evidence type="ECO:0000313" key="2">
    <source>
        <dbReference type="EMBL" id="OQP59371.1"/>
    </source>
</evidence>
<feature type="chain" id="PRO_5012099422" description="DUF5723 domain-containing protein" evidence="1">
    <location>
        <begin position="21"/>
        <end position="418"/>
    </location>
</feature>
<evidence type="ECO:0000313" key="3">
    <source>
        <dbReference type="Proteomes" id="UP000192276"/>
    </source>
</evidence>
<evidence type="ECO:0000256" key="1">
    <source>
        <dbReference type="SAM" id="SignalP"/>
    </source>
</evidence>
<proteinExistence type="predicted"/>
<dbReference type="RefSeq" id="WP_081164622.1">
    <property type="nucleotide sequence ID" value="NZ_LWBP01000178.1"/>
</dbReference>
<evidence type="ECO:0008006" key="4">
    <source>
        <dbReference type="Google" id="ProtNLM"/>
    </source>
</evidence>
<comment type="caution">
    <text evidence="2">The sequence shown here is derived from an EMBL/GenBank/DDBJ whole genome shotgun (WGS) entry which is preliminary data.</text>
</comment>
<accession>A0A1V9FM54</accession>
<dbReference type="Proteomes" id="UP000192276">
    <property type="component" value="Unassembled WGS sequence"/>
</dbReference>
<keyword evidence="3" id="KW-1185">Reference proteome</keyword>
<dbReference type="OrthoDB" id="1491239at2"/>
<name>A0A1V9FM54_9BACT</name>
<organism evidence="2 3">
    <name type="scientific">Niastella populi</name>
    <dbReference type="NCBI Taxonomy" id="550983"/>
    <lineage>
        <taxon>Bacteria</taxon>
        <taxon>Pseudomonadati</taxon>
        <taxon>Bacteroidota</taxon>
        <taxon>Chitinophagia</taxon>
        <taxon>Chitinophagales</taxon>
        <taxon>Chitinophagaceae</taxon>
        <taxon>Niastella</taxon>
    </lineage>
</organism>